<dbReference type="PANTHER" id="PTHR23501:SF198">
    <property type="entry name" value="AZOLE RESISTANCE PROTEIN 1-RELATED"/>
    <property type="match status" value="1"/>
</dbReference>
<feature type="transmembrane region" description="Helical" evidence="5">
    <location>
        <begin position="12"/>
        <end position="33"/>
    </location>
</feature>
<organism evidence="6 7">
    <name type="scientific">Botrytis galanthina</name>
    <dbReference type="NCBI Taxonomy" id="278940"/>
    <lineage>
        <taxon>Eukaryota</taxon>
        <taxon>Fungi</taxon>
        <taxon>Dikarya</taxon>
        <taxon>Ascomycota</taxon>
        <taxon>Pezizomycotina</taxon>
        <taxon>Leotiomycetes</taxon>
        <taxon>Helotiales</taxon>
        <taxon>Sclerotiniaceae</taxon>
        <taxon>Botrytis</taxon>
    </lineage>
</organism>
<sequence length="190" mass="21238">MPLRRSLEVLSLIMYHGIWCFFINLPCGALAAASRIFLFKVPDTIKPADATLKENFCEWIYRGEVPLKDGVTRTRLVRLLALRCFSYFSSSLNGIKMRELFSYEVFSGTQPSQRARFGELMPLDPEFELFINLGTHVGKIGVINPFLIVGGILTTISCGLLMTLQPDSPSSKWISYQALAGIGLGFCFNV</sequence>
<dbReference type="EMBL" id="PQXL01000159">
    <property type="protein sequence ID" value="THV50220.1"/>
    <property type="molecule type" value="Genomic_DNA"/>
</dbReference>
<dbReference type="GO" id="GO:0005886">
    <property type="term" value="C:plasma membrane"/>
    <property type="evidence" value="ECO:0007669"/>
    <property type="project" value="TreeGrafter"/>
</dbReference>
<name>A0A4S8QYW5_9HELO</name>
<dbReference type="PANTHER" id="PTHR23501">
    <property type="entry name" value="MAJOR FACILITATOR SUPERFAMILY"/>
    <property type="match status" value="1"/>
</dbReference>
<evidence type="ECO:0000313" key="6">
    <source>
        <dbReference type="EMBL" id="THV50220.1"/>
    </source>
</evidence>
<dbReference type="AlphaFoldDB" id="A0A4S8QYW5"/>
<proteinExistence type="predicted"/>
<protein>
    <submittedName>
        <fullName evidence="6">Uncharacterized protein</fullName>
    </submittedName>
</protein>
<comment type="subcellular location">
    <subcellularLocation>
        <location evidence="1">Membrane</location>
        <topology evidence="1">Multi-pass membrane protein</topology>
    </subcellularLocation>
</comment>
<keyword evidence="7" id="KW-1185">Reference proteome</keyword>
<evidence type="ECO:0000313" key="7">
    <source>
        <dbReference type="Proteomes" id="UP000308671"/>
    </source>
</evidence>
<evidence type="ECO:0000256" key="5">
    <source>
        <dbReference type="SAM" id="Phobius"/>
    </source>
</evidence>
<dbReference type="Proteomes" id="UP000308671">
    <property type="component" value="Unassembled WGS sequence"/>
</dbReference>
<dbReference type="OrthoDB" id="5215911at2759"/>
<keyword evidence="3 5" id="KW-1133">Transmembrane helix</keyword>
<keyword evidence="4 5" id="KW-0472">Membrane</keyword>
<gene>
    <name evidence="6" type="ORF">BGAL_0159g00050</name>
</gene>
<accession>A0A4S8QYW5</accession>
<evidence type="ECO:0000256" key="2">
    <source>
        <dbReference type="ARBA" id="ARBA00022692"/>
    </source>
</evidence>
<keyword evidence="2 5" id="KW-0812">Transmembrane</keyword>
<evidence type="ECO:0000256" key="3">
    <source>
        <dbReference type="ARBA" id="ARBA00022989"/>
    </source>
</evidence>
<dbReference type="GO" id="GO:0022857">
    <property type="term" value="F:transmembrane transporter activity"/>
    <property type="evidence" value="ECO:0007669"/>
    <property type="project" value="TreeGrafter"/>
</dbReference>
<feature type="transmembrane region" description="Helical" evidence="5">
    <location>
        <begin position="142"/>
        <end position="164"/>
    </location>
</feature>
<comment type="caution">
    <text evidence="6">The sequence shown here is derived from an EMBL/GenBank/DDBJ whole genome shotgun (WGS) entry which is preliminary data.</text>
</comment>
<evidence type="ECO:0000256" key="4">
    <source>
        <dbReference type="ARBA" id="ARBA00023136"/>
    </source>
</evidence>
<reference evidence="6 7" key="1">
    <citation type="submission" date="2017-12" db="EMBL/GenBank/DDBJ databases">
        <title>Comparative genomics of Botrytis spp.</title>
        <authorList>
            <person name="Valero-Jimenez C.A."/>
            <person name="Tapia P."/>
            <person name="Veloso J."/>
            <person name="Silva-Moreno E."/>
            <person name="Staats M."/>
            <person name="Valdes J.H."/>
            <person name="Van Kan J.A.L."/>
        </authorList>
    </citation>
    <scope>NUCLEOTIDE SEQUENCE [LARGE SCALE GENOMIC DNA]</scope>
    <source>
        <strain evidence="6 7">MUCL435</strain>
    </source>
</reference>
<evidence type="ECO:0000256" key="1">
    <source>
        <dbReference type="ARBA" id="ARBA00004141"/>
    </source>
</evidence>